<name>A0A835KWI5_9POAL</name>
<organism evidence="3 4">
    <name type="scientific">Digitaria exilis</name>
    <dbReference type="NCBI Taxonomy" id="1010633"/>
    <lineage>
        <taxon>Eukaryota</taxon>
        <taxon>Viridiplantae</taxon>
        <taxon>Streptophyta</taxon>
        <taxon>Embryophyta</taxon>
        <taxon>Tracheophyta</taxon>
        <taxon>Spermatophyta</taxon>
        <taxon>Magnoliopsida</taxon>
        <taxon>Liliopsida</taxon>
        <taxon>Poales</taxon>
        <taxon>Poaceae</taxon>
        <taxon>PACMAD clade</taxon>
        <taxon>Panicoideae</taxon>
        <taxon>Panicodae</taxon>
        <taxon>Paniceae</taxon>
        <taxon>Anthephorinae</taxon>
        <taxon>Digitaria</taxon>
    </lineage>
</organism>
<feature type="region of interest" description="Disordered" evidence="1">
    <location>
        <begin position="57"/>
        <end position="87"/>
    </location>
</feature>
<evidence type="ECO:0000256" key="2">
    <source>
        <dbReference type="SAM" id="SignalP"/>
    </source>
</evidence>
<protein>
    <submittedName>
        <fullName evidence="3">Uncharacterized protein</fullName>
    </submittedName>
</protein>
<keyword evidence="4" id="KW-1185">Reference proteome</keyword>
<sequence length="87" mass="8904">MAGLKLSLACIVIVMIIMSSGVVSGEARRLMEEEACTAGGCHSPIEGFVSLTAVTQTRPTTPGQSLGIGHPLTRPTTPGQSPGLATR</sequence>
<reference evidence="3" key="1">
    <citation type="submission" date="2020-07" db="EMBL/GenBank/DDBJ databases">
        <title>Genome sequence and genetic diversity analysis of an under-domesticated orphan crop, white fonio (Digitaria exilis).</title>
        <authorList>
            <person name="Bennetzen J.L."/>
            <person name="Chen S."/>
            <person name="Ma X."/>
            <person name="Wang X."/>
            <person name="Yssel A.E.J."/>
            <person name="Chaluvadi S.R."/>
            <person name="Johnson M."/>
            <person name="Gangashetty P."/>
            <person name="Hamidou F."/>
            <person name="Sanogo M.D."/>
            <person name="Zwaenepoel A."/>
            <person name="Wallace J."/>
            <person name="Van De Peer Y."/>
            <person name="Van Deynze A."/>
        </authorList>
    </citation>
    <scope>NUCLEOTIDE SEQUENCE</scope>
    <source>
        <tissue evidence="3">Leaves</tissue>
    </source>
</reference>
<feature type="signal peptide" evidence="2">
    <location>
        <begin position="1"/>
        <end position="25"/>
    </location>
</feature>
<gene>
    <name evidence="3" type="ORF">HU200_001114</name>
</gene>
<evidence type="ECO:0000313" key="3">
    <source>
        <dbReference type="EMBL" id="KAF8781137.1"/>
    </source>
</evidence>
<dbReference type="Proteomes" id="UP000636709">
    <property type="component" value="Unassembled WGS sequence"/>
</dbReference>
<proteinExistence type="predicted"/>
<evidence type="ECO:0000256" key="1">
    <source>
        <dbReference type="SAM" id="MobiDB-lite"/>
    </source>
</evidence>
<evidence type="ECO:0000313" key="4">
    <source>
        <dbReference type="Proteomes" id="UP000636709"/>
    </source>
</evidence>
<accession>A0A835KWI5</accession>
<dbReference type="AlphaFoldDB" id="A0A835KWI5"/>
<dbReference type="EMBL" id="JACEFO010000112">
    <property type="protein sequence ID" value="KAF8781137.1"/>
    <property type="molecule type" value="Genomic_DNA"/>
</dbReference>
<feature type="chain" id="PRO_5032583952" evidence="2">
    <location>
        <begin position="26"/>
        <end position="87"/>
    </location>
</feature>
<keyword evidence="2" id="KW-0732">Signal</keyword>
<comment type="caution">
    <text evidence="3">The sequence shown here is derived from an EMBL/GenBank/DDBJ whole genome shotgun (WGS) entry which is preliminary data.</text>
</comment>